<dbReference type="GO" id="GO:0005184">
    <property type="term" value="F:neuropeptide hormone activity"/>
    <property type="evidence" value="ECO:0007669"/>
    <property type="project" value="InterPro"/>
</dbReference>
<evidence type="ECO:0000313" key="3">
    <source>
        <dbReference type="WBParaSite" id="EN70_10574"/>
    </source>
</evidence>
<dbReference type="WBParaSite" id="EN70_10574">
    <property type="protein sequence ID" value="EN70_10574"/>
    <property type="gene ID" value="EN70_10574"/>
</dbReference>
<dbReference type="PANTHER" id="PTHR33864:SF1">
    <property type="entry name" value="NEUROPEPTIDE-LIKE PROTEIN"/>
    <property type="match status" value="1"/>
</dbReference>
<dbReference type="Proteomes" id="UP000095285">
    <property type="component" value="Unassembled WGS sequence"/>
</dbReference>
<sequence length="211" mass="23284">MALGELNDAKSEFDGMRRMHDSMKGSRFRAKQNSMDGNEFGGLKGIGFRIRKKALDALEGAGFGIEKRALDALEGAGFGMKKRAHDGIEGEGFGLKKRALDALEGAGFGMEKRALDSLEGEGFGLKKRVLDQLEGEGFGMQKRSLDTIQGTGYGIKTKLNALENDGYDRMQNRPFDSFGYRTKTFHTNRYSTNGRHSHPSRTSISTAKFLK</sequence>
<dbReference type="STRING" id="7209.A0A1I7V707"/>
<evidence type="ECO:0000256" key="1">
    <source>
        <dbReference type="SAM" id="MobiDB-lite"/>
    </source>
</evidence>
<reference evidence="2" key="1">
    <citation type="submission" date="2012-04" db="EMBL/GenBank/DDBJ databases">
        <title>The Genome Sequence of Loa loa.</title>
        <authorList>
            <consortium name="The Broad Institute Genome Sequencing Platform"/>
            <consortium name="Broad Institute Genome Sequencing Center for Infectious Disease"/>
            <person name="Nutman T.B."/>
            <person name="Fink D.L."/>
            <person name="Russ C."/>
            <person name="Young S."/>
            <person name="Zeng Q."/>
            <person name="Gargeya S."/>
            <person name="Alvarado L."/>
            <person name="Berlin A."/>
            <person name="Chapman S.B."/>
            <person name="Chen Z."/>
            <person name="Freedman E."/>
            <person name="Gellesch M."/>
            <person name="Goldberg J."/>
            <person name="Griggs A."/>
            <person name="Gujja S."/>
            <person name="Heilman E.R."/>
            <person name="Heiman D."/>
            <person name="Howarth C."/>
            <person name="Mehta T."/>
            <person name="Neiman D."/>
            <person name="Pearson M."/>
            <person name="Roberts A."/>
            <person name="Saif S."/>
            <person name="Shea T."/>
            <person name="Shenoy N."/>
            <person name="Sisk P."/>
            <person name="Stolte C."/>
            <person name="Sykes S."/>
            <person name="White J."/>
            <person name="Yandava C."/>
            <person name="Haas B."/>
            <person name="Henn M.R."/>
            <person name="Nusbaum C."/>
            <person name="Birren B."/>
        </authorList>
    </citation>
    <scope>NUCLEOTIDE SEQUENCE [LARGE SCALE GENOMIC DNA]</scope>
</reference>
<reference evidence="3" key="2">
    <citation type="submission" date="2016-11" db="UniProtKB">
        <authorList>
            <consortium name="WormBaseParasite"/>
        </authorList>
    </citation>
    <scope>IDENTIFICATION</scope>
</reference>
<dbReference type="AlphaFoldDB" id="A0A1I7V707"/>
<name>A0A1I7V707_LOALO</name>
<evidence type="ECO:0000313" key="2">
    <source>
        <dbReference type="Proteomes" id="UP000095285"/>
    </source>
</evidence>
<keyword evidence="2" id="KW-1185">Reference proteome</keyword>
<proteinExistence type="predicted"/>
<dbReference type="PANTHER" id="PTHR33864">
    <property type="entry name" value="NEUROPEPTIDE-LIKE PROTEIN-RELATED"/>
    <property type="match status" value="1"/>
</dbReference>
<accession>A0A1I7V707</accession>
<protein>
    <submittedName>
        <fullName evidence="3">Orcokinin peptides type B</fullName>
    </submittedName>
</protein>
<feature type="region of interest" description="Disordered" evidence="1">
    <location>
        <begin position="189"/>
        <end position="211"/>
    </location>
</feature>
<dbReference type="InterPro" id="IPR040384">
    <property type="entry name" value="ORCKA/B"/>
</dbReference>
<organism evidence="2 3">
    <name type="scientific">Loa loa</name>
    <name type="common">Eye worm</name>
    <name type="synonym">Filaria loa</name>
    <dbReference type="NCBI Taxonomy" id="7209"/>
    <lineage>
        <taxon>Eukaryota</taxon>
        <taxon>Metazoa</taxon>
        <taxon>Ecdysozoa</taxon>
        <taxon>Nematoda</taxon>
        <taxon>Chromadorea</taxon>
        <taxon>Rhabditida</taxon>
        <taxon>Spirurina</taxon>
        <taxon>Spiruromorpha</taxon>
        <taxon>Filarioidea</taxon>
        <taxon>Onchocercidae</taxon>
        <taxon>Loa</taxon>
    </lineage>
</organism>